<reference evidence="1 2" key="1">
    <citation type="submission" date="2018-05" db="EMBL/GenBank/DDBJ databases">
        <title>The draft genome of strain NS-104.</title>
        <authorList>
            <person name="Hang P."/>
            <person name="Jiang J."/>
        </authorList>
    </citation>
    <scope>NUCLEOTIDE SEQUENCE [LARGE SCALE GENOMIC DNA]</scope>
    <source>
        <strain evidence="1 2">NS-104</strain>
    </source>
</reference>
<keyword evidence="2" id="KW-1185">Reference proteome</keyword>
<dbReference type="AlphaFoldDB" id="A0A2U2DLB4"/>
<organism evidence="1 2">
    <name type="scientific">Metarhizobium album</name>
    <dbReference type="NCBI Taxonomy" id="2182425"/>
    <lineage>
        <taxon>Bacteria</taxon>
        <taxon>Pseudomonadati</taxon>
        <taxon>Pseudomonadota</taxon>
        <taxon>Alphaproteobacteria</taxon>
        <taxon>Hyphomicrobiales</taxon>
        <taxon>Rhizobiaceae</taxon>
        <taxon>Metarhizobium</taxon>
    </lineage>
</organism>
<protein>
    <submittedName>
        <fullName evidence="1">Uncharacterized protein</fullName>
    </submittedName>
</protein>
<gene>
    <name evidence="1" type="ORF">DEM27_22335</name>
</gene>
<proteinExistence type="predicted"/>
<name>A0A2U2DLB4_9HYPH</name>
<accession>A0A2U2DLB4</accession>
<sequence>MVNIGLNTKICGRPMLLLHPNHPKINVMNGIMTLSDPIPYICSSSVAYALKNPRARSCPWPCRFRSSHAPVSSWRR</sequence>
<evidence type="ECO:0000313" key="1">
    <source>
        <dbReference type="EMBL" id="PWE54051.1"/>
    </source>
</evidence>
<dbReference type="EMBL" id="QFBC01000012">
    <property type="protein sequence ID" value="PWE54051.1"/>
    <property type="molecule type" value="Genomic_DNA"/>
</dbReference>
<evidence type="ECO:0000313" key="2">
    <source>
        <dbReference type="Proteomes" id="UP000245252"/>
    </source>
</evidence>
<comment type="caution">
    <text evidence="1">The sequence shown here is derived from an EMBL/GenBank/DDBJ whole genome shotgun (WGS) entry which is preliminary data.</text>
</comment>
<dbReference type="Proteomes" id="UP000245252">
    <property type="component" value="Unassembled WGS sequence"/>
</dbReference>